<reference evidence="5" key="1">
    <citation type="submission" date="2025-08" db="UniProtKB">
        <authorList>
            <consortium name="Ensembl"/>
        </authorList>
    </citation>
    <scope>IDENTIFICATION</scope>
</reference>
<proteinExistence type="predicted"/>
<dbReference type="InterPro" id="IPR051751">
    <property type="entry name" value="Immunoreceptor_sig_adapters"/>
</dbReference>
<keyword evidence="1 2" id="KW-0727">SH2 domain</keyword>
<dbReference type="InterPro" id="IPR000980">
    <property type="entry name" value="SH2"/>
</dbReference>
<feature type="region of interest" description="Disordered" evidence="3">
    <location>
        <begin position="75"/>
        <end position="126"/>
    </location>
</feature>
<dbReference type="STRING" id="32507.ENSNBRP00000023461"/>
<dbReference type="PANTHER" id="PTHR14098">
    <property type="entry name" value="SH2 DOMAIN CONTAINING PROTEIN"/>
    <property type="match status" value="1"/>
</dbReference>
<dbReference type="GO" id="GO:0005737">
    <property type="term" value="C:cytoplasm"/>
    <property type="evidence" value="ECO:0007669"/>
    <property type="project" value="UniProtKB-ARBA"/>
</dbReference>
<dbReference type="Ensembl" id="ENSNBRT00000024075.1">
    <property type="protein sequence ID" value="ENSNBRP00000023461.1"/>
    <property type="gene ID" value="ENSNBRG00000017927.1"/>
</dbReference>
<dbReference type="AlphaFoldDB" id="A0A3Q4HMX8"/>
<dbReference type="PRINTS" id="PR00401">
    <property type="entry name" value="SH2DOMAIN"/>
</dbReference>
<accession>A0A3Q4HMX8</accession>
<reference evidence="5" key="2">
    <citation type="submission" date="2025-09" db="UniProtKB">
        <authorList>
            <consortium name="Ensembl"/>
        </authorList>
    </citation>
    <scope>IDENTIFICATION</scope>
</reference>
<feature type="domain" description="SH2" evidence="4">
    <location>
        <begin position="242"/>
        <end position="350"/>
    </location>
</feature>
<dbReference type="Pfam" id="PF00017">
    <property type="entry name" value="SH2"/>
    <property type="match status" value="1"/>
</dbReference>
<feature type="region of interest" description="Disordered" evidence="3">
    <location>
        <begin position="213"/>
        <end position="237"/>
    </location>
</feature>
<sequence>MSSDRMPSRSDVMAWSPQQLADYLRRVRPLSIITVTCYRRGQTFKSWGELEEIPVGYTCVRRPPNTSFSLRFLGQDDEFDDDYESPYSDDDGSGGDYESPNDDQDAGNDYEPPPSEPAEDHKLCPPRPIGDGDYIGTLTSSHTPENITIESSFGSFLPPDATEALQRSSSSHQAVYLSAGLYSLPCYLLLLCLLLSCLCCVNKCWCVGARRPPQEDPPTFTKPPLPSTNINRSNSSELDPRWYVGKVTRGQAEGCLKRVCKDGAYLVRDSTRQQANQPFTLMVYYQDKVYNIQIRQQNQQFVLGTGLKVQESFPSVSDIISHYSQSPLLLIDAKNRSASQQNQCMLSDPAGYYLGGQNWS</sequence>
<evidence type="ECO:0000256" key="2">
    <source>
        <dbReference type="PROSITE-ProRule" id="PRU00191"/>
    </source>
</evidence>
<evidence type="ECO:0000256" key="1">
    <source>
        <dbReference type="ARBA" id="ARBA00022999"/>
    </source>
</evidence>
<dbReference type="GO" id="GO:0007169">
    <property type="term" value="P:cell surface receptor protein tyrosine kinase signaling pathway"/>
    <property type="evidence" value="ECO:0007669"/>
    <property type="project" value="TreeGrafter"/>
</dbReference>
<protein>
    <recommendedName>
        <fullName evidence="4">SH2 domain-containing protein</fullName>
    </recommendedName>
</protein>
<evidence type="ECO:0000313" key="6">
    <source>
        <dbReference type="Proteomes" id="UP000261580"/>
    </source>
</evidence>
<feature type="compositionally biased region" description="Polar residues" evidence="3">
    <location>
        <begin position="227"/>
        <end position="237"/>
    </location>
</feature>
<dbReference type="Bgee" id="ENSNBRG00000017927">
    <property type="expression patterns" value="Expressed in blood and 8 other cell types or tissues"/>
</dbReference>
<dbReference type="Proteomes" id="UP000261580">
    <property type="component" value="Unassembled WGS sequence"/>
</dbReference>
<dbReference type="FunFam" id="3.30.505.10:FF:000016">
    <property type="entry name" value="B-cell linker protein isoform 2"/>
    <property type="match status" value="1"/>
</dbReference>
<feature type="compositionally biased region" description="Acidic residues" evidence="3">
    <location>
        <begin position="75"/>
        <end position="108"/>
    </location>
</feature>
<keyword evidence="6" id="KW-1185">Reference proteome</keyword>
<dbReference type="GO" id="GO:0035556">
    <property type="term" value="P:intracellular signal transduction"/>
    <property type="evidence" value="ECO:0007669"/>
    <property type="project" value="TreeGrafter"/>
</dbReference>
<dbReference type="Gene3D" id="3.30.505.10">
    <property type="entry name" value="SH2 domain"/>
    <property type="match status" value="1"/>
</dbReference>
<dbReference type="PROSITE" id="PS50001">
    <property type="entry name" value="SH2"/>
    <property type="match status" value="1"/>
</dbReference>
<dbReference type="InterPro" id="IPR036860">
    <property type="entry name" value="SH2_dom_sf"/>
</dbReference>
<dbReference type="SMART" id="SM00252">
    <property type="entry name" value="SH2"/>
    <property type="match status" value="1"/>
</dbReference>
<dbReference type="GeneTree" id="ENSGT00940000156835"/>
<dbReference type="PANTHER" id="PTHR14098:SF1">
    <property type="entry name" value="LYMPHOCYTE CYTOSOLIC PROTEIN 2"/>
    <property type="match status" value="1"/>
</dbReference>
<evidence type="ECO:0000259" key="4">
    <source>
        <dbReference type="PROSITE" id="PS50001"/>
    </source>
</evidence>
<evidence type="ECO:0000313" key="5">
    <source>
        <dbReference type="Ensembl" id="ENSNBRP00000023461.1"/>
    </source>
</evidence>
<evidence type="ECO:0000256" key="3">
    <source>
        <dbReference type="SAM" id="MobiDB-lite"/>
    </source>
</evidence>
<name>A0A3Q4HMX8_NEOBR</name>
<organism evidence="5 6">
    <name type="scientific">Neolamprologus brichardi</name>
    <name type="common">Fairy cichlid</name>
    <name type="synonym">Lamprologus brichardi</name>
    <dbReference type="NCBI Taxonomy" id="32507"/>
    <lineage>
        <taxon>Eukaryota</taxon>
        <taxon>Metazoa</taxon>
        <taxon>Chordata</taxon>
        <taxon>Craniata</taxon>
        <taxon>Vertebrata</taxon>
        <taxon>Euteleostomi</taxon>
        <taxon>Actinopterygii</taxon>
        <taxon>Neopterygii</taxon>
        <taxon>Teleostei</taxon>
        <taxon>Neoteleostei</taxon>
        <taxon>Acanthomorphata</taxon>
        <taxon>Ovalentaria</taxon>
        <taxon>Cichlomorphae</taxon>
        <taxon>Cichliformes</taxon>
        <taxon>Cichlidae</taxon>
        <taxon>African cichlids</taxon>
        <taxon>Pseudocrenilabrinae</taxon>
        <taxon>Lamprologini</taxon>
        <taxon>Neolamprologus</taxon>
    </lineage>
</organism>
<dbReference type="SUPFAM" id="SSF55550">
    <property type="entry name" value="SH2 domain"/>
    <property type="match status" value="1"/>
</dbReference>